<dbReference type="RefSeq" id="WP_307404266.1">
    <property type="nucleotide sequence ID" value="NZ_JAUSTW010000001.1"/>
</dbReference>
<gene>
    <name evidence="2" type="ORF">J2S10_000606</name>
</gene>
<feature type="transmembrane region" description="Helical" evidence="1">
    <location>
        <begin position="38"/>
        <end position="60"/>
    </location>
</feature>
<keyword evidence="1" id="KW-0812">Transmembrane</keyword>
<organism evidence="2 3">
    <name type="scientific">Neobacillus ginsengisoli</name>
    <dbReference type="NCBI Taxonomy" id="904295"/>
    <lineage>
        <taxon>Bacteria</taxon>
        <taxon>Bacillati</taxon>
        <taxon>Bacillota</taxon>
        <taxon>Bacilli</taxon>
        <taxon>Bacillales</taxon>
        <taxon>Bacillaceae</taxon>
        <taxon>Neobacillus</taxon>
    </lineage>
</organism>
<protein>
    <recommendedName>
        <fullName evidence="4">DUF2768 domain-containing protein</fullName>
    </recommendedName>
</protein>
<proteinExistence type="predicted"/>
<reference evidence="2 3" key="1">
    <citation type="submission" date="2023-07" db="EMBL/GenBank/DDBJ databases">
        <title>Genomic Encyclopedia of Type Strains, Phase IV (KMG-IV): sequencing the most valuable type-strain genomes for metagenomic binning, comparative biology and taxonomic classification.</title>
        <authorList>
            <person name="Goeker M."/>
        </authorList>
    </citation>
    <scope>NUCLEOTIDE SEQUENCE [LARGE SCALE GENOMIC DNA]</scope>
    <source>
        <strain evidence="2 3">DSM 27594</strain>
    </source>
</reference>
<name>A0ABT9XPS7_9BACI</name>
<keyword evidence="3" id="KW-1185">Reference proteome</keyword>
<dbReference type="Pfam" id="PF10966">
    <property type="entry name" value="DUF2768"/>
    <property type="match status" value="1"/>
</dbReference>
<feature type="transmembrane region" description="Helical" evidence="1">
    <location>
        <begin position="6"/>
        <end position="26"/>
    </location>
</feature>
<accession>A0ABT9XPS7</accession>
<evidence type="ECO:0000256" key="1">
    <source>
        <dbReference type="SAM" id="Phobius"/>
    </source>
</evidence>
<comment type="caution">
    <text evidence="2">The sequence shown here is derived from an EMBL/GenBank/DDBJ whole genome shotgun (WGS) entry which is preliminary data.</text>
</comment>
<keyword evidence="1" id="KW-1133">Transmembrane helix</keyword>
<evidence type="ECO:0000313" key="2">
    <source>
        <dbReference type="EMBL" id="MDQ0197501.1"/>
    </source>
</evidence>
<evidence type="ECO:0000313" key="3">
    <source>
        <dbReference type="Proteomes" id="UP001224122"/>
    </source>
</evidence>
<keyword evidence="1" id="KW-0472">Membrane</keyword>
<sequence length="61" mass="6900">MSPAMLKMWISIAGMGMMFLAILTIYFSRFKMNGILKVITAIIAYLFMIISGITLFIVLFT</sequence>
<dbReference type="Proteomes" id="UP001224122">
    <property type="component" value="Unassembled WGS sequence"/>
</dbReference>
<dbReference type="InterPro" id="IPR020076">
    <property type="entry name" value="DUF2768"/>
</dbReference>
<evidence type="ECO:0008006" key="4">
    <source>
        <dbReference type="Google" id="ProtNLM"/>
    </source>
</evidence>
<dbReference type="EMBL" id="JAUSTW010000001">
    <property type="protein sequence ID" value="MDQ0197501.1"/>
    <property type="molecule type" value="Genomic_DNA"/>
</dbReference>